<dbReference type="AlphaFoldDB" id="A0A0L0VY32"/>
<reference evidence="3" key="1">
    <citation type="submission" date="2014-03" db="EMBL/GenBank/DDBJ databases">
        <title>The Genome Sequence of Puccinia striiformis f. sp. tritici PST-78.</title>
        <authorList>
            <consortium name="The Broad Institute Genome Sequencing Platform"/>
            <person name="Cuomo C."/>
            <person name="Hulbert S."/>
            <person name="Chen X."/>
            <person name="Walker B."/>
            <person name="Young S.K."/>
            <person name="Zeng Q."/>
            <person name="Gargeya S."/>
            <person name="Fitzgerald M."/>
            <person name="Haas B."/>
            <person name="Abouelleil A."/>
            <person name="Alvarado L."/>
            <person name="Arachchi H.M."/>
            <person name="Berlin A.M."/>
            <person name="Chapman S.B."/>
            <person name="Goldberg J."/>
            <person name="Griggs A."/>
            <person name="Gujja S."/>
            <person name="Hansen M."/>
            <person name="Howarth C."/>
            <person name="Imamovic A."/>
            <person name="Larimer J."/>
            <person name="McCowan C."/>
            <person name="Montmayeur A."/>
            <person name="Murphy C."/>
            <person name="Neiman D."/>
            <person name="Pearson M."/>
            <person name="Priest M."/>
            <person name="Roberts A."/>
            <person name="Saif S."/>
            <person name="Shea T."/>
            <person name="Sisk P."/>
            <person name="Sykes S."/>
            <person name="Wortman J."/>
            <person name="Nusbaum C."/>
            <person name="Birren B."/>
        </authorList>
    </citation>
    <scope>NUCLEOTIDE SEQUENCE [LARGE SCALE GENOMIC DNA]</scope>
    <source>
        <strain evidence="3">race PST-78</strain>
    </source>
</reference>
<keyword evidence="3" id="KW-1185">Reference proteome</keyword>
<name>A0A0L0VY32_9BASI</name>
<evidence type="ECO:0000256" key="1">
    <source>
        <dbReference type="SAM" id="MobiDB-lite"/>
    </source>
</evidence>
<proteinExistence type="predicted"/>
<feature type="compositionally biased region" description="Basic and acidic residues" evidence="1">
    <location>
        <begin position="121"/>
        <end position="146"/>
    </location>
</feature>
<dbReference type="Proteomes" id="UP000054564">
    <property type="component" value="Unassembled WGS sequence"/>
</dbReference>
<feature type="compositionally biased region" description="Low complexity" evidence="1">
    <location>
        <begin position="175"/>
        <end position="193"/>
    </location>
</feature>
<protein>
    <submittedName>
        <fullName evidence="2">Uncharacterized protein</fullName>
    </submittedName>
</protein>
<evidence type="ECO:0000313" key="2">
    <source>
        <dbReference type="EMBL" id="KNF04173.1"/>
    </source>
</evidence>
<dbReference type="EMBL" id="AJIL01000013">
    <property type="protein sequence ID" value="KNF04173.1"/>
    <property type="molecule type" value="Genomic_DNA"/>
</dbReference>
<accession>A0A0L0VY32</accession>
<feature type="region of interest" description="Disordered" evidence="1">
    <location>
        <begin position="117"/>
        <end position="203"/>
    </location>
</feature>
<evidence type="ECO:0000313" key="3">
    <source>
        <dbReference type="Proteomes" id="UP000054564"/>
    </source>
</evidence>
<dbReference type="OrthoDB" id="2501252at2759"/>
<comment type="caution">
    <text evidence="2">The sequence shown here is derived from an EMBL/GenBank/DDBJ whole genome shotgun (WGS) entry which is preliminary data.</text>
</comment>
<organism evidence="2 3">
    <name type="scientific">Puccinia striiformis f. sp. tritici PST-78</name>
    <dbReference type="NCBI Taxonomy" id="1165861"/>
    <lineage>
        <taxon>Eukaryota</taxon>
        <taxon>Fungi</taxon>
        <taxon>Dikarya</taxon>
        <taxon>Basidiomycota</taxon>
        <taxon>Pucciniomycotina</taxon>
        <taxon>Pucciniomycetes</taxon>
        <taxon>Pucciniales</taxon>
        <taxon>Pucciniaceae</taxon>
        <taxon>Puccinia</taxon>
    </lineage>
</organism>
<feature type="compositionally biased region" description="Low complexity" evidence="1">
    <location>
        <begin position="221"/>
        <end position="238"/>
    </location>
</feature>
<feature type="compositionally biased region" description="Low complexity" evidence="1">
    <location>
        <begin position="149"/>
        <end position="160"/>
    </location>
</feature>
<sequence length="264" mass="29624">MSQAIVEAPATQSYAGRNVESGQIMPTSLELHRLGLLQAASHHLPSFPPSNPWDCLAFRQISHRLIGWDRLYSERTGQEYIFQNYFDESRIGPELLYAVFPRTVFHWIPRSTLSDTTIFSKPDEEHPDRSEVDKHGQQEQVEESRSNETSSSYDAATDSSIVNSDDCQEEDDGHQQLIPAPLPLSQLPSSLQPGMIPRPTIDNLDSHQFDSYSCHQVVITNPSTTTSSSPSSSISSNPRCRKSHPIESSFDGLVDFKRRKILPA</sequence>
<feature type="region of interest" description="Disordered" evidence="1">
    <location>
        <begin position="221"/>
        <end position="247"/>
    </location>
</feature>
<gene>
    <name evidence="2" type="ORF">PSTG_02524</name>
</gene>